<dbReference type="Pfam" id="PF20028">
    <property type="entry name" value="VMAP-C"/>
    <property type="match status" value="1"/>
</dbReference>
<dbReference type="InterPro" id="IPR045450">
    <property type="entry name" value="VMAP_C"/>
</dbReference>
<gene>
    <name evidence="2" type="ORF">GCM10010492_41440</name>
</gene>
<dbReference type="Proteomes" id="UP001500416">
    <property type="component" value="Unassembled WGS sequence"/>
</dbReference>
<comment type="caution">
    <text evidence="2">The sequence shown here is derived from an EMBL/GenBank/DDBJ whole genome shotgun (WGS) entry which is preliminary data.</text>
</comment>
<evidence type="ECO:0000313" key="3">
    <source>
        <dbReference type="Proteomes" id="UP001500416"/>
    </source>
</evidence>
<organism evidence="2 3">
    <name type="scientific">Saccharothrix mutabilis subsp. mutabilis</name>
    <dbReference type="NCBI Taxonomy" id="66855"/>
    <lineage>
        <taxon>Bacteria</taxon>
        <taxon>Bacillati</taxon>
        <taxon>Actinomycetota</taxon>
        <taxon>Actinomycetes</taxon>
        <taxon>Pseudonocardiales</taxon>
        <taxon>Pseudonocardiaceae</taxon>
        <taxon>Saccharothrix</taxon>
    </lineage>
</organism>
<name>A0ABN0U436_9PSEU</name>
<evidence type="ECO:0000313" key="2">
    <source>
        <dbReference type="EMBL" id="GAA0238045.1"/>
    </source>
</evidence>
<dbReference type="EMBL" id="BAAABU010000008">
    <property type="protein sequence ID" value="GAA0238045.1"/>
    <property type="molecule type" value="Genomic_DNA"/>
</dbReference>
<accession>A0ABN0U436</accession>
<protein>
    <recommendedName>
        <fullName evidence="1">vWA-MoxR associated protein C-terminal domain-containing protein</fullName>
    </recommendedName>
</protein>
<keyword evidence="3" id="KW-1185">Reference proteome</keyword>
<evidence type="ECO:0000259" key="1">
    <source>
        <dbReference type="Pfam" id="PF20028"/>
    </source>
</evidence>
<sequence length="147" mass="16094">MSVRERAGSRWLRRFAAQVAGRVIEDSVVLGMWGTAATGKTALVAALAAGVPVAAWDRRPARALAHLFGTGVATRKDREALGRLLQRLAELRRRVDAWRAGRPTRSAVRIEFRVRTSRPPGRALVSSRHVTRGPDVPRTTPAMVVRG</sequence>
<proteinExistence type="predicted"/>
<reference evidence="2 3" key="1">
    <citation type="journal article" date="2019" name="Int. J. Syst. Evol. Microbiol.">
        <title>The Global Catalogue of Microorganisms (GCM) 10K type strain sequencing project: providing services to taxonomists for standard genome sequencing and annotation.</title>
        <authorList>
            <consortium name="The Broad Institute Genomics Platform"/>
            <consortium name="The Broad Institute Genome Sequencing Center for Infectious Disease"/>
            <person name="Wu L."/>
            <person name="Ma J."/>
        </authorList>
    </citation>
    <scope>NUCLEOTIDE SEQUENCE [LARGE SCALE GENOMIC DNA]</scope>
    <source>
        <strain evidence="2 3">JCM 3380</strain>
    </source>
</reference>
<feature type="domain" description="vWA-MoxR associated protein C-terminal" evidence="1">
    <location>
        <begin position="11"/>
        <end position="101"/>
    </location>
</feature>